<feature type="region of interest" description="Disordered" evidence="1">
    <location>
        <begin position="516"/>
        <end position="596"/>
    </location>
</feature>
<organism evidence="3 4">
    <name type="scientific">Streptomyces sp. 900105755</name>
    <dbReference type="NCBI Taxonomy" id="3154389"/>
    <lineage>
        <taxon>Bacteria</taxon>
        <taxon>Bacillati</taxon>
        <taxon>Actinomycetota</taxon>
        <taxon>Actinomycetes</taxon>
        <taxon>Kitasatosporales</taxon>
        <taxon>Streptomycetaceae</taxon>
        <taxon>Streptomyces</taxon>
    </lineage>
</organism>
<evidence type="ECO:0000313" key="4">
    <source>
        <dbReference type="Proteomes" id="UP001490365"/>
    </source>
</evidence>
<feature type="region of interest" description="Disordered" evidence="1">
    <location>
        <begin position="450"/>
        <end position="483"/>
    </location>
</feature>
<evidence type="ECO:0000256" key="2">
    <source>
        <dbReference type="SAM" id="Phobius"/>
    </source>
</evidence>
<feature type="transmembrane region" description="Helical" evidence="2">
    <location>
        <begin position="73"/>
        <end position="91"/>
    </location>
</feature>
<feature type="transmembrane region" description="Helical" evidence="2">
    <location>
        <begin position="409"/>
        <end position="431"/>
    </location>
</feature>
<sequence length="596" mass="60962">MAVVIRMTARRPSLPSRRHSSPPLLSRVRDRSPGLGASLAAGALAAGLGLGSFAVLAIALWVSSPYPDSGPGGALHVAAALWLLAHGVELVRTDTLSGVPAPVGVTPLLLLLVPALLLQRAARYAVDAPEGDDPDAPPPVRARTAWAGVVAGYLGVGGCAALYASGGALRPQWAWVAVSPPLLAACAAGAGVWTAYGRPREPLLRLVPLLPGAVRRRLLGRDTRVRWGTALRASLAATAVFLGGGTLLLAVSLVGHGDTARASFLQLTEGWTGRFAVLFLCVSLIPNAAVWSASYAVGPGFALGAGHHVTPLASDPAPLLPPFPLLAAVPQHGPGIWVHWVAGTVPVVAGVTVAWFVAARAAERRWSAERTAGVAALAALLGALLLAALAELAGGPLGVAALASFGPVWWQTGAATGGWLLAVGLPTALTLRAWRREGADSLAAWLGFAGRKPRDDGQGAEQERTQGSRAPSAPAPTPASAPAATQAPVFVAGLLPDQADGDGDASERYEALPAEPHHVHPVDPLPGELLPVHPLPGELPPVAPPPGPWEDEAARKARWTALRKLSETTAGDEDDGARAGAGDDEAEDEGEDTDGP</sequence>
<feature type="region of interest" description="Disordered" evidence="1">
    <location>
        <begin position="1"/>
        <end position="27"/>
    </location>
</feature>
<keyword evidence="2" id="KW-1133">Transmembrane helix</keyword>
<feature type="transmembrane region" description="Helical" evidence="2">
    <location>
        <begin position="103"/>
        <end position="125"/>
    </location>
</feature>
<feature type="compositionally biased region" description="Basic and acidic residues" evidence="1">
    <location>
        <begin position="452"/>
        <end position="466"/>
    </location>
</feature>
<accession>A0ABV1TGK6</accession>
<feature type="transmembrane region" description="Helical" evidence="2">
    <location>
        <begin position="337"/>
        <end position="359"/>
    </location>
</feature>
<proteinExistence type="predicted"/>
<dbReference type="Pfam" id="PF19877">
    <property type="entry name" value="DUF6350"/>
    <property type="match status" value="1"/>
</dbReference>
<dbReference type="EMBL" id="JBEOZM010000006">
    <property type="protein sequence ID" value="MER6269153.1"/>
    <property type="molecule type" value="Genomic_DNA"/>
</dbReference>
<feature type="transmembrane region" description="Helical" evidence="2">
    <location>
        <begin position="233"/>
        <end position="254"/>
    </location>
</feature>
<feature type="transmembrane region" description="Helical" evidence="2">
    <location>
        <begin position="371"/>
        <end position="389"/>
    </location>
</feature>
<comment type="caution">
    <text evidence="3">The sequence shown here is derived from an EMBL/GenBank/DDBJ whole genome shotgun (WGS) entry which is preliminary data.</text>
</comment>
<dbReference type="InterPro" id="IPR045931">
    <property type="entry name" value="DUF6350"/>
</dbReference>
<evidence type="ECO:0000313" key="3">
    <source>
        <dbReference type="EMBL" id="MER6269153.1"/>
    </source>
</evidence>
<protein>
    <submittedName>
        <fullName evidence="3">DUF6350 family protein</fullName>
    </submittedName>
</protein>
<feature type="compositionally biased region" description="Low complexity" evidence="1">
    <location>
        <begin position="10"/>
        <end position="26"/>
    </location>
</feature>
<feature type="transmembrane region" description="Helical" evidence="2">
    <location>
        <begin position="35"/>
        <end position="61"/>
    </location>
</feature>
<name>A0ABV1TGK6_9ACTN</name>
<feature type="transmembrane region" description="Helical" evidence="2">
    <location>
        <begin position="173"/>
        <end position="196"/>
    </location>
</feature>
<keyword evidence="4" id="KW-1185">Reference proteome</keyword>
<evidence type="ECO:0000256" key="1">
    <source>
        <dbReference type="SAM" id="MobiDB-lite"/>
    </source>
</evidence>
<feature type="compositionally biased region" description="Acidic residues" evidence="1">
    <location>
        <begin position="582"/>
        <end position="596"/>
    </location>
</feature>
<keyword evidence="2" id="KW-0812">Transmembrane</keyword>
<feature type="compositionally biased region" description="Pro residues" evidence="1">
    <location>
        <begin position="533"/>
        <end position="548"/>
    </location>
</feature>
<feature type="transmembrane region" description="Helical" evidence="2">
    <location>
        <begin position="275"/>
        <end position="297"/>
    </location>
</feature>
<feature type="transmembrane region" description="Helical" evidence="2">
    <location>
        <begin position="145"/>
        <end position="166"/>
    </location>
</feature>
<keyword evidence="2" id="KW-0472">Membrane</keyword>
<gene>
    <name evidence="3" type="ORF">ABT211_17905</name>
</gene>
<dbReference type="RefSeq" id="WP_351957682.1">
    <property type="nucleotide sequence ID" value="NZ_JBEOZM010000006.1"/>
</dbReference>
<dbReference type="Proteomes" id="UP001490365">
    <property type="component" value="Unassembled WGS sequence"/>
</dbReference>
<reference evidence="3 4" key="1">
    <citation type="submission" date="2024-06" db="EMBL/GenBank/DDBJ databases">
        <title>The Natural Products Discovery Center: Release of the First 8490 Sequenced Strains for Exploring Actinobacteria Biosynthetic Diversity.</title>
        <authorList>
            <person name="Kalkreuter E."/>
            <person name="Kautsar S.A."/>
            <person name="Yang D."/>
            <person name="Bader C.D."/>
            <person name="Teijaro C.N."/>
            <person name="Fluegel L."/>
            <person name="Davis C.M."/>
            <person name="Simpson J.R."/>
            <person name="Lauterbach L."/>
            <person name="Steele A.D."/>
            <person name="Gui C."/>
            <person name="Meng S."/>
            <person name="Li G."/>
            <person name="Viehrig K."/>
            <person name="Ye F."/>
            <person name="Su P."/>
            <person name="Kiefer A.F."/>
            <person name="Nichols A."/>
            <person name="Cepeda A.J."/>
            <person name="Yan W."/>
            <person name="Fan B."/>
            <person name="Jiang Y."/>
            <person name="Adhikari A."/>
            <person name="Zheng C.-J."/>
            <person name="Schuster L."/>
            <person name="Cowan T.M."/>
            <person name="Smanski M.J."/>
            <person name="Chevrette M.G."/>
            <person name="De Carvalho L.P.S."/>
            <person name="Shen B."/>
        </authorList>
    </citation>
    <scope>NUCLEOTIDE SEQUENCE [LARGE SCALE GENOMIC DNA]</scope>
    <source>
        <strain evidence="3 4">NPDC001694</strain>
    </source>
</reference>